<name>A0A1H3LVB1_9ACTN</name>
<dbReference type="InterPro" id="IPR046291">
    <property type="entry name" value="DUF6328"/>
</dbReference>
<feature type="transmembrane region" description="Helical" evidence="1">
    <location>
        <begin position="96"/>
        <end position="119"/>
    </location>
</feature>
<protein>
    <submittedName>
        <fullName evidence="2">Uncharacterized protein</fullName>
    </submittedName>
</protein>
<dbReference type="Pfam" id="PF19853">
    <property type="entry name" value="DUF6328"/>
    <property type="match status" value="1"/>
</dbReference>
<organism evidence="2 3">
    <name type="scientific">Micromonospora pattaloongensis</name>
    <dbReference type="NCBI Taxonomy" id="405436"/>
    <lineage>
        <taxon>Bacteria</taxon>
        <taxon>Bacillati</taxon>
        <taxon>Actinomycetota</taxon>
        <taxon>Actinomycetes</taxon>
        <taxon>Micromonosporales</taxon>
        <taxon>Micromonosporaceae</taxon>
        <taxon>Micromonospora</taxon>
    </lineage>
</organism>
<feature type="transmembrane region" description="Helical" evidence="1">
    <location>
        <begin position="125"/>
        <end position="145"/>
    </location>
</feature>
<evidence type="ECO:0000256" key="1">
    <source>
        <dbReference type="SAM" id="Phobius"/>
    </source>
</evidence>
<keyword evidence="1" id="KW-0472">Membrane</keyword>
<dbReference type="OrthoDB" id="3625784at2"/>
<keyword evidence="3" id="KW-1185">Reference proteome</keyword>
<reference evidence="3" key="1">
    <citation type="submission" date="2016-10" db="EMBL/GenBank/DDBJ databases">
        <authorList>
            <person name="Varghese N."/>
            <person name="Submissions S."/>
        </authorList>
    </citation>
    <scope>NUCLEOTIDE SEQUENCE [LARGE SCALE GENOMIC DNA]</scope>
    <source>
        <strain evidence="3">DSM 45245</strain>
    </source>
</reference>
<feature type="transmembrane region" description="Helical" evidence="1">
    <location>
        <begin position="55"/>
        <end position="75"/>
    </location>
</feature>
<dbReference type="STRING" id="405436.SAMN05444365_103108"/>
<dbReference type="AlphaFoldDB" id="A0A1H3LVB1"/>
<dbReference type="Proteomes" id="UP000242415">
    <property type="component" value="Unassembled WGS sequence"/>
</dbReference>
<evidence type="ECO:0000313" key="3">
    <source>
        <dbReference type="Proteomes" id="UP000242415"/>
    </source>
</evidence>
<evidence type="ECO:0000313" key="2">
    <source>
        <dbReference type="EMBL" id="SDY68290.1"/>
    </source>
</evidence>
<feature type="transmembrane region" description="Helical" evidence="1">
    <location>
        <begin position="21"/>
        <end position="40"/>
    </location>
</feature>
<dbReference type="RefSeq" id="WP_091554860.1">
    <property type="nucleotide sequence ID" value="NZ_FNPH01000003.1"/>
</dbReference>
<proteinExistence type="predicted"/>
<dbReference type="EMBL" id="FNPH01000003">
    <property type="protein sequence ID" value="SDY68290.1"/>
    <property type="molecule type" value="Genomic_DNA"/>
</dbReference>
<gene>
    <name evidence="2" type="ORF">SAMN05444365_103108</name>
</gene>
<sequence length="164" mass="18287">MTRETKKQRWQRNFYDLLHELRVAQNGVQILFAFLLSLPFTTGFPRLSGFQRGCYFVALLASAAAVALLISPVAFHRAVFRSGRKPELARYAHRMAAGGMAALLIAMVAAVLLVTDFILPGRVAFVLTAVTALWFLLLWVVLPLARRYGAETEEDAQDTDDPAY</sequence>
<accession>A0A1H3LVB1</accession>
<keyword evidence="1" id="KW-0812">Transmembrane</keyword>
<keyword evidence="1" id="KW-1133">Transmembrane helix</keyword>